<dbReference type="InterPro" id="IPR050372">
    <property type="entry name" value="Neurexin-related_CASP"/>
</dbReference>
<feature type="domain" description="Laminin G" evidence="2">
    <location>
        <begin position="146"/>
        <end position="325"/>
    </location>
</feature>
<evidence type="ECO:0000313" key="3">
    <source>
        <dbReference type="Ensembl" id="ENSSDUP00000013375.1"/>
    </source>
</evidence>
<dbReference type="Pfam" id="PF02210">
    <property type="entry name" value="Laminin_G_2"/>
    <property type="match status" value="1"/>
</dbReference>
<dbReference type="GeneTree" id="ENSGT00940000157124"/>
<evidence type="ECO:0000256" key="1">
    <source>
        <dbReference type="PROSITE-ProRule" id="PRU00122"/>
    </source>
</evidence>
<dbReference type="SMART" id="SM00282">
    <property type="entry name" value="LamG"/>
    <property type="match status" value="2"/>
</dbReference>
<dbReference type="CDD" id="cd00110">
    <property type="entry name" value="LamG"/>
    <property type="match status" value="2"/>
</dbReference>
<evidence type="ECO:0000313" key="4">
    <source>
        <dbReference type="Proteomes" id="UP000261420"/>
    </source>
</evidence>
<evidence type="ECO:0000259" key="2">
    <source>
        <dbReference type="PROSITE" id="PS50025"/>
    </source>
</evidence>
<comment type="caution">
    <text evidence="1">Lacks conserved residue(s) required for the propagation of feature annotation.</text>
</comment>
<dbReference type="PROSITE" id="PS50025">
    <property type="entry name" value="LAM_G_DOMAIN"/>
    <property type="match status" value="2"/>
</dbReference>
<accession>A0A3B4U677</accession>
<dbReference type="Pfam" id="PF00054">
    <property type="entry name" value="Laminin_G_1"/>
    <property type="match status" value="1"/>
</dbReference>
<dbReference type="InterPro" id="IPR001791">
    <property type="entry name" value="Laminin_G"/>
</dbReference>
<dbReference type="SUPFAM" id="SSF49899">
    <property type="entry name" value="Concanavalin A-like lectins/glucanases"/>
    <property type="match status" value="2"/>
</dbReference>
<dbReference type="PANTHER" id="PTHR15036:SF81">
    <property type="entry name" value="LAMININ SUBUNIT ALPHA-1"/>
    <property type="match status" value="1"/>
</dbReference>
<dbReference type="Ensembl" id="ENSSDUT00000013620.1">
    <property type="protein sequence ID" value="ENSSDUP00000013375.1"/>
    <property type="gene ID" value="ENSSDUG00000009636.1"/>
</dbReference>
<sequence>MLIRSRALDGLILLLSDSKHMDFIVLRLMGGRLSMSADMGKGPASITSSVIISDGEWHTVSSYSRRVVSVMVDTSSPDSVTVKGNQLDVDNRLYLGGLPHTHSTRRINVSSSFPGCVRSVSLNGAMLDLTKPASQHDVTSCFIKDQTGSYFNGSGYAVLMHDGYKVGSDVSVTLEFRTSQSEGVFLGISSAKVDAIGIEMISGQVVFHVNNGAGRVSVRSVGQVLCDGQWHHLLARKTKHTLSLSVDGRSYTIPNPYPQSTSAETNNPVYLGGYPDGVKQNCLSISSRFRGCLRNLKLIKSHLSDALDLSSAHVLSRPAGGSESTRL</sequence>
<proteinExistence type="predicted"/>
<dbReference type="AlphaFoldDB" id="A0A3B4U677"/>
<reference evidence="3" key="2">
    <citation type="submission" date="2025-09" db="UniProtKB">
        <authorList>
            <consortium name="Ensembl"/>
        </authorList>
    </citation>
    <scope>IDENTIFICATION</scope>
</reference>
<protein>
    <recommendedName>
        <fullName evidence="2">Laminin G domain-containing protein</fullName>
    </recommendedName>
</protein>
<reference evidence="3" key="1">
    <citation type="submission" date="2025-08" db="UniProtKB">
        <authorList>
            <consortium name="Ensembl"/>
        </authorList>
    </citation>
    <scope>IDENTIFICATION</scope>
</reference>
<dbReference type="InterPro" id="IPR013320">
    <property type="entry name" value="ConA-like_dom_sf"/>
</dbReference>
<name>A0A3B4U677_SERDU</name>
<dbReference type="Proteomes" id="UP000261420">
    <property type="component" value="Unplaced"/>
</dbReference>
<dbReference type="Gene3D" id="2.60.120.200">
    <property type="match status" value="2"/>
</dbReference>
<keyword evidence="4" id="KW-1185">Reference proteome</keyword>
<organism evidence="3 4">
    <name type="scientific">Seriola dumerili</name>
    <name type="common">Greater amberjack</name>
    <name type="synonym">Caranx dumerili</name>
    <dbReference type="NCBI Taxonomy" id="41447"/>
    <lineage>
        <taxon>Eukaryota</taxon>
        <taxon>Metazoa</taxon>
        <taxon>Chordata</taxon>
        <taxon>Craniata</taxon>
        <taxon>Vertebrata</taxon>
        <taxon>Euteleostomi</taxon>
        <taxon>Actinopterygii</taxon>
        <taxon>Neopterygii</taxon>
        <taxon>Teleostei</taxon>
        <taxon>Neoteleostei</taxon>
        <taxon>Acanthomorphata</taxon>
        <taxon>Carangaria</taxon>
        <taxon>Carangiformes</taxon>
        <taxon>Carangidae</taxon>
        <taxon>Seriola</taxon>
    </lineage>
</organism>
<feature type="domain" description="Laminin G" evidence="2">
    <location>
        <begin position="1"/>
        <end position="141"/>
    </location>
</feature>
<dbReference type="PANTHER" id="PTHR15036">
    <property type="entry name" value="PIKACHURIN-LIKE PROTEIN"/>
    <property type="match status" value="1"/>
</dbReference>